<accession>A0ABR4PGM9</accession>
<organism evidence="4 5">
    <name type="scientific">Phlyctema vagabunda</name>
    <dbReference type="NCBI Taxonomy" id="108571"/>
    <lineage>
        <taxon>Eukaryota</taxon>
        <taxon>Fungi</taxon>
        <taxon>Dikarya</taxon>
        <taxon>Ascomycota</taxon>
        <taxon>Pezizomycotina</taxon>
        <taxon>Leotiomycetes</taxon>
        <taxon>Helotiales</taxon>
        <taxon>Dermateaceae</taxon>
        <taxon>Phlyctema</taxon>
    </lineage>
</organism>
<dbReference type="Proteomes" id="UP001629113">
    <property type="component" value="Unassembled WGS sequence"/>
</dbReference>
<keyword evidence="2" id="KW-0472">Membrane</keyword>
<dbReference type="SUPFAM" id="SSF54637">
    <property type="entry name" value="Thioesterase/thiol ester dehydrase-isomerase"/>
    <property type="match status" value="1"/>
</dbReference>
<keyword evidence="2" id="KW-0812">Transmembrane</keyword>
<reference evidence="4 5" key="1">
    <citation type="submission" date="2024-06" db="EMBL/GenBank/DDBJ databases">
        <title>Complete genome of Phlyctema vagabunda strain 19-DSS-EL-015.</title>
        <authorList>
            <person name="Fiorenzani C."/>
        </authorList>
    </citation>
    <scope>NUCLEOTIDE SEQUENCE [LARGE SCALE GENOMIC DNA]</scope>
    <source>
        <strain evidence="4 5">19-DSS-EL-015</strain>
    </source>
</reference>
<feature type="compositionally biased region" description="Pro residues" evidence="1">
    <location>
        <begin position="61"/>
        <end position="71"/>
    </location>
</feature>
<dbReference type="PANTHER" id="PTHR47260">
    <property type="entry name" value="UPF0644 PROTEIN PB2B4.06"/>
    <property type="match status" value="1"/>
</dbReference>
<proteinExistence type="predicted"/>
<evidence type="ECO:0000256" key="2">
    <source>
        <dbReference type="SAM" id="Phobius"/>
    </source>
</evidence>
<dbReference type="Gene3D" id="3.10.129.10">
    <property type="entry name" value="Hotdog Thioesterase"/>
    <property type="match status" value="1"/>
</dbReference>
<protein>
    <submittedName>
        <fullName evidence="4">UPF0644 protein PB2B4.06</fullName>
    </submittedName>
</protein>
<sequence length="298" mass="32812">MVTRIVTRSALSTGKRQLATAISRQCLGAQCRPALQCRQYSTPSAEPTKPIDLRSQFQNATPPPPQGPVRPAPKRSLRIYIYATISLLFGLTAGQYVKMVIAPPPLPLPNSPEDKLMVEFLAKRASKLPIVQSLSEDPAWESWDAYEHFKSPEAEHRLTTGALSGARGVGGFQRIFYNSETGECISVVWFGGALAGWPGVTHGGFLATIMDESLGRCAINQFPQKTAVTANLELNYLKPSIINDFYVIRTFPEKQGATERKTWVAGRIETLDGRVCVEARALFVVPKKFTTKVISGRF</sequence>
<gene>
    <name evidence="4" type="ORF">PVAG01_06413</name>
</gene>
<evidence type="ECO:0000313" key="5">
    <source>
        <dbReference type="Proteomes" id="UP001629113"/>
    </source>
</evidence>
<dbReference type="InterPro" id="IPR052061">
    <property type="entry name" value="PTE-AB_protein"/>
</dbReference>
<dbReference type="InterPro" id="IPR006683">
    <property type="entry name" value="Thioestr_dom"/>
</dbReference>
<feature type="region of interest" description="Disordered" evidence="1">
    <location>
        <begin position="41"/>
        <end position="72"/>
    </location>
</feature>
<dbReference type="EMBL" id="JBFCZG010000005">
    <property type="protein sequence ID" value="KAL3422257.1"/>
    <property type="molecule type" value="Genomic_DNA"/>
</dbReference>
<keyword evidence="5" id="KW-1185">Reference proteome</keyword>
<feature type="transmembrane region" description="Helical" evidence="2">
    <location>
        <begin position="79"/>
        <end position="97"/>
    </location>
</feature>
<dbReference type="PANTHER" id="PTHR47260:SF1">
    <property type="entry name" value="UPF0644 PROTEIN PB2B4.06"/>
    <property type="match status" value="1"/>
</dbReference>
<evidence type="ECO:0000259" key="3">
    <source>
        <dbReference type="Pfam" id="PF03061"/>
    </source>
</evidence>
<feature type="domain" description="Thioesterase" evidence="3">
    <location>
        <begin position="199"/>
        <end position="258"/>
    </location>
</feature>
<name>A0ABR4PGM9_9HELO</name>
<evidence type="ECO:0000256" key="1">
    <source>
        <dbReference type="SAM" id="MobiDB-lite"/>
    </source>
</evidence>
<dbReference type="CDD" id="cd03443">
    <property type="entry name" value="PaaI_thioesterase"/>
    <property type="match status" value="1"/>
</dbReference>
<keyword evidence="2" id="KW-1133">Transmembrane helix</keyword>
<comment type="caution">
    <text evidence="4">The sequence shown here is derived from an EMBL/GenBank/DDBJ whole genome shotgun (WGS) entry which is preliminary data.</text>
</comment>
<dbReference type="InterPro" id="IPR029069">
    <property type="entry name" value="HotDog_dom_sf"/>
</dbReference>
<evidence type="ECO:0000313" key="4">
    <source>
        <dbReference type="EMBL" id="KAL3422257.1"/>
    </source>
</evidence>
<dbReference type="Pfam" id="PF03061">
    <property type="entry name" value="4HBT"/>
    <property type="match status" value="1"/>
</dbReference>